<keyword evidence="4 10" id="KW-0378">Hydrolase</keyword>
<dbReference type="CDD" id="cd11314">
    <property type="entry name" value="AmyAc_arch_bac_plant_AmyA"/>
    <property type="match status" value="1"/>
</dbReference>
<evidence type="ECO:0000256" key="6">
    <source>
        <dbReference type="ARBA" id="ARBA00023295"/>
    </source>
</evidence>
<feature type="domain" description="Glycosyl hydrolase family 13 catalytic" evidence="9">
    <location>
        <begin position="58"/>
        <end position="391"/>
    </location>
</feature>
<dbReference type="InterPro" id="IPR015237">
    <property type="entry name" value="Alpha-amylase_C_pro"/>
</dbReference>
<dbReference type="Gene3D" id="2.60.40.1180">
    <property type="entry name" value="Golgi alpha-mannosidase II"/>
    <property type="match status" value="1"/>
</dbReference>
<evidence type="ECO:0000313" key="10">
    <source>
        <dbReference type="EMBL" id="MCF4102559.1"/>
    </source>
</evidence>
<dbReference type="InterPro" id="IPR017853">
    <property type="entry name" value="GH"/>
</dbReference>
<gene>
    <name evidence="10" type="ORF">L1I30_12860</name>
</gene>
<dbReference type="EMBL" id="JAKGTH010000011">
    <property type="protein sequence ID" value="MCF4102559.1"/>
    <property type="molecule type" value="Genomic_DNA"/>
</dbReference>
<organism evidence="10 11">
    <name type="scientific">Gillisia lutea</name>
    <dbReference type="NCBI Taxonomy" id="2909668"/>
    <lineage>
        <taxon>Bacteria</taxon>
        <taxon>Pseudomonadati</taxon>
        <taxon>Bacteroidota</taxon>
        <taxon>Flavobacteriia</taxon>
        <taxon>Flavobacteriales</taxon>
        <taxon>Flavobacteriaceae</taxon>
        <taxon>Gillisia</taxon>
    </lineage>
</organism>
<evidence type="ECO:0000313" key="11">
    <source>
        <dbReference type="Proteomes" id="UP001179363"/>
    </source>
</evidence>
<evidence type="ECO:0000259" key="9">
    <source>
        <dbReference type="SMART" id="SM00642"/>
    </source>
</evidence>
<dbReference type="EC" id="3.2.1.1" evidence="10"/>
<dbReference type="Gene3D" id="3.20.20.80">
    <property type="entry name" value="Glycosidases"/>
    <property type="match status" value="1"/>
</dbReference>
<dbReference type="InterPro" id="IPR006047">
    <property type="entry name" value="GH13_cat_dom"/>
</dbReference>
<evidence type="ECO:0000256" key="8">
    <source>
        <dbReference type="SAM" id="SignalP"/>
    </source>
</evidence>
<evidence type="ECO:0000256" key="1">
    <source>
        <dbReference type="ARBA" id="ARBA00001913"/>
    </source>
</evidence>
<dbReference type="Pfam" id="PF09154">
    <property type="entry name" value="Alpha-amy_C_pro"/>
    <property type="match status" value="1"/>
</dbReference>
<proteinExistence type="inferred from homology"/>
<dbReference type="InterPro" id="IPR013780">
    <property type="entry name" value="Glyco_hydro_b"/>
</dbReference>
<dbReference type="SUPFAM" id="SSF51445">
    <property type="entry name" value="(Trans)glycosidases"/>
    <property type="match status" value="1"/>
</dbReference>
<dbReference type="InterPro" id="IPR013776">
    <property type="entry name" value="A-amylase_thermo"/>
</dbReference>
<feature type="signal peptide" evidence="8">
    <location>
        <begin position="1"/>
        <end position="21"/>
    </location>
</feature>
<keyword evidence="3" id="KW-0479">Metal-binding</keyword>
<keyword evidence="5" id="KW-0119">Carbohydrate metabolism</keyword>
<name>A0ABS9EI65_9FLAO</name>
<dbReference type="NCBIfam" id="NF006970">
    <property type="entry name" value="PRK09441.1-3"/>
    <property type="match status" value="1"/>
</dbReference>
<dbReference type="Proteomes" id="UP001179363">
    <property type="component" value="Unassembled WGS sequence"/>
</dbReference>
<evidence type="ECO:0000256" key="4">
    <source>
        <dbReference type="ARBA" id="ARBA00022801"/>
    </source>
</evidence>
<keyword evidence="6 10" id="KW-0326">Glycosidase</keyword>
<reference evidence="10" key="1">
    <citation type="submission" date="2022-01" db="EMBL/GenBank/DDBJ databases">
        <title>Gillisia lutea sp. nov., isolated from marine plastic residues from the Malvarosa beach (Valencia, Spain).</title>
        <authorList>
            <person name="Vidal-Verdu A."/>
            <person name="Molina-Menor E."/>
            <person name="Satari L."/>
            <person name="Pascual J."/>
            <person name="Pereto J."/>
            <person name="Porcar M."/>
        </authorList>
    </citation>
    <scope>NUCLEOTIDE SEQUENCE</scope>
    <source>
        <strain evidence="10">M10.2A</strain>
    </source>
</reference>
<dbReference type="GO" id="GO:0004556">
    <property type="term" value="F:alpha-amylase activity"/>
    <property type="evidence" value="ECO:0007669"/>
    <property type="project" value="UniProtKB-EC"/>
</dbReference>
<comment type="cofactor">
    <cofactor evidence="1">
        <name>Ca(2+)</name>
        <dbReference type="ChEBI" id="CHEBI:29108"/>
    </cofactor>
</comment>
<evidence type="ECO:0000256" key="5">
    <source>
        <dbReference type="ARBA" id="ARBA00023277"/>
    </source>
</evidence>
<dbReference type="SMART" id="SM00642">
    <property type="entry name" value="Aamy"/>
    <property type="match status" value="1"/>
</dbReference>
<dbReference type="RefSeq" id="WP_236134702.1">
    <property type="nucleotide sequence ID" value="NZ_JAKGTH010000011.1"/>
</dbReference>
<keyword evidence="11" id="KW-1185">Reference proteome</keyword>
<evidence type="ECO:0000256" key="7">
    <source>
        <dbReference type="SAM" id="MobiDB-lite"/>
    </source>
</evidence>
<sequence>MKKNIILCAAFLAVFSLNSCSSDSDPAVDTTDDTPSGETPTPAEPIAINLSDYKNGSGVMMQTFYWDVEPRGEWWNILNTKVDGWAEAGIDRLWLPVATKGQSGGYSMGYDPSDYFDFGEYFQQGTLPTRFGTREQLETLIASAHAKDLEVIADIVLNHNSGGGSEYNPYRDKQTYTLFDETHGNASGMFNRSYKDYHPNDIHESDSGNLFYDEQDVCHDQERVQKWLWKDENSVAKYYKNVMGFDGWRFDYVKGFEPWVVKAWLDEVGGFSVGENYDGNGDVLKKWVEESGSAAFDFACFYKMEEAFDRHNDLNYLSKDMLRKTYPDKAVTFVANHDTEKDSNEDNNISSENKMKAYAYILTHDGYPTIFYSDYENENFQEEIKNLILIHNSIASGSVEVLYNDNDEYIMKRSGEGTNPGLILYINTSGNNKRREVVSNWASKKIKDYSNQSSYSPTVATDGSVSIEAPANSYSIWTIMK</sequence>
<accession>A0ABS9EI65</accession>
<evidence type="ECO:0000256" key="2">
    <source>
        <dbReference type="ARBA" id="ARBA00008061"/>
    </source>
</evidence>
<evidence type="ECO:0000256" key="3">
    <source>
        <dbReference type="ARBA" id="ARBA00022723"/>
    </source>
</evidence>
<protein>
    <submittedName>
        <fullName evidence="10">Alpha-amylase</fullName>
        <ecNumber evidence="10">3.2.1.1</ecNumber>
    </submittedName>
</protein>
<comment type="similarity">
    <text evidence="2">Belongs to the glycosyl hydrolase 13 family.</text>
</comment>
<dbReference type="PIRSF" id="PIRSF001021">
    <property type="entry name" value="Alph-amls_thrmst"/>
    <property type="match status" value="1"/>
</dbReference>
<keyword evidence="8" id="KW-0732">Signal</keyword>
<dbReference type="Pfam" id="PF00128">
    <property type="entry name" value="Alpha-amylase"/>
    <property type="match status" value="1"/>
</dbReference>
<dbReference type="PANTHER" id="PTHR43447">
    <property type="entry name" value="ALPHA-AMYLASE"/>
    <property type="match status" value="1"/>
</dbReference>
<comment type="caution">
    <text evidence="10">The sequence shown here is derived from an EMBL/GenBank/DDBJ whole genome shotgun (WGS) entry which is preliminary data.</text>
</comment>
<feature type="chain" id="PRO_5045090786" evidence="8">
    <location>
        <begin position="22"/>
        <end position="481"/>
    </location>
</feature>
<feature type="region of interest" description="Disordered" evidence="7">
    <location>
        <begin position="21"/>
        <end position="45"/>
    </location>
</feature>